<sequence length="225" mass="22821">MPDTTPNVTPAPGTGRGTGTGPGTGSGNRRGPDDPTRAPAPAPTQAPTPAAAPPPPPAGTVAPMEPGGAVPSGEVALPDEPAEGEPRGRTTAGSRAPAASGTAAATPAATATAPPAGGQGTHLLPEDEYDRIAARMRHAVVGFVDGPRDAVEEADQVLEELAARLTDAVDRRRRTLRGSWQEPAKGKGDGGKDRAAATAAPTVDTEQLRLALRDYRALTERLLHL</sequence>
<protein>
    <submittedName>
        <fullName evidence="2">Uncharacterized protein</fullName>
    </submittedName>
</protein>
<name>A0ABV2ZK02_9ACTN</name>
<accession>A0ABV2ZK02</accession>
<proteinExistence type="predicted"/>
<keyword evidence="3" id="KW-1185">Reference proteome</keyword>
<feature type="compositionally biased region" description="Basic and acidic residues" evidence="1">
    <location>
        <begin position="184"/>
        <end position="195"/>
    </location>
</feature>
<feature type="region of interest" description="Disordered" evidence="1">
    <location>
        <begin position="1"/>
        <end position="123"/>
    </location>
</feature>
<feature type="compositionally biased region" description="Gly residues" evidence="1">
    <location>
        <begin position="14"/>
        <end position="28"/>
    </location>
</feature>
<evidence type="ECO:0000313" key="3">
    <source>
        <dbReference type="Proteomes" id="UP001550739"/>
    </source>
</evidence>
<comment type="caution">
    <text evidence="2">The sequence shown here is derived from an EMBL/GenBank/DDBJ whole genome shotgun (WGS) entry which is preliminary data.</text>
</comment>
<dbReference type="EMBL" id="JBEZVE010000009">
    <property type="protein sequence ID" value="MEU3782415.1"/>
    <property type="molecule type" value="Genomic_DNA"/>
</dbReference>
<feature type="region of interest" description="Disordered" evidence="1">
    <location>
        <begin position="174"/>
        <end position="203"/>
    </location>
</feature>
<feature type="compositionally biased region" description="Pro residues" evidence="1">
    <location>
        <begin position="38"/>
        <end position="58"/>
    </location>
</feature>
<dbReference type="Proteomes" id="UP001550739">
    <property type="component" value="Unassembled WGS sequence"/>
</dbReference>
<evidence type="ECO:0000256" key="1">
    <source>
        <dbReference type="SAM" id="MobiDB-lite"/>
    </source>
</evidence>
<reference evidence="2 3" key="1">
    <citation type="submission" date="2024-06" db="EMBL/GenBank/DDBJ databases">
        <title>The Natural Products Discovery Center: Release of the First 8490 Sequenced Strains for Exploring Actinobacteria Biosynthetic Diversity.</title>
        <authorList>
            <person name="Kalkreuter E."/>
            <person name="Kautsar S.A."/>
            <person name="Yang D."/>
            <person name="Bader C.D."/>
            <person name="Teijaro C.N."/>
            <person name="Fluegel L."/>
            <person name="Davis C.M."/>
            <person name="Simpson J.R."/>
            <person name="Lauterbach L."/>
            <person name="Steele A.D."/>
            <person name="Gui C."/>
            <person name="Meng S."/>
            <person name="Li G."/>
            <person name="Viehrig K."/>
            <person name="Ye F."/>
            <person name="Su P."/>
            <person name="Kiefer A.F."/>
            <person name="Nichols A."/>
            <person name="Cepeda A.J."/>
            <person name="Yan W."/>
            <person name="Fan B."/>
            <person name="Jiang Y."/>
            <person name="Adhikari A."/>
            <person name="Zheng C.-J."/>
            <person name="Schuster L."/>
            <person name="Cowan T.M."/>
            <person name="Smanski M.J."/>
            <person name="Chevrette M.G."/>
            <person name="De Carvalho L.P.S."/>
            <person name="Shen B."/>
        </authorList>
    </citation>
    <scope>NUCLEOTIDE SEQUENCE [LARGE SCALE GENOMIC DNA]</scope>
    <source>
        <strain evidence="2 3">NPDC033843</strain>
    </source>
</reference>
<feature type="compositionally biased region" description="Low complexity" evidence="1">
    <location>
        <begin position="89"/>
        <end position="116"/>
    </location>
</feature>
<gene>
    <name evidence="2" type="ORF">AB0E89_17885</name>
</gene>
<organism evidence="2 3">
    <name type="scientific">Streptomyces sp. 900129855</name>
    <dbReference type="NCBI Taxonomy" id="3155129"/>
    <lineage>
        <taxon>Bacteria</taxon>
        <taxon>Bacillati</taxon>
        <taxon>Actinomycetota</taxon>
        <taxon>Actinomycetes</taxon>
        <taxon>Kitasatosporales</taxon>
        <taxon>Streptomycetaceae</taxon>
        <taxon>Streptomyces</taxon>
    </lineage>
</organism>
<evidence type="ECO:0000313" key="2">
    <source>
        <dbReference type="EMBL" id="MEU3782415.1"/>
    </source>
</evidence>
<dbReference type="RefSeq" id="WP_361703201.1">
    <property type="nucleotide sequence ID" value="NZ_JBEZVE010000009.1"/>
</dbReference>